<proteinExistence type="predicted"/>
<dbReference type="VEuPathDB" id="FungiDB:ASPSYDRAFT_1162787"/>
<organism evidence="1 2">
    <name type="scientific">Aspergillus sydowii CBS 593.65</name>
    <dbReference type="NCBI Taxonomy" id="1036612"/>
    <lineage>
        <taxon>Eukaryota</taxon>
        <taxon>Fungi</taxon>
        <taxon>Dikarya</taxon>
        <taxon>Ascomycota</taxon>
        <taxon>Pezizomycotina</taxon>
        <taxon>Eurotiomycetes</taxon>
        <taxon>Eurotiomycetidae</taxon>
        <taxon>Eurotiales</taxon>
        <taxon>Aspergillaceae</taxon>
        <taxon>Aspergillus</taxon>
        <taxon>Aspergillus subgen. Nidulantes</taxon>
    </lineage>
</organism>
<sequence>MPDWARMRLYRSRLGSEMRPAWRLFTRSPCFSFCIQLRLLQSEQHAADVDRDPDSRFLIVVGTVEKGDISPGLAHQAVPLASPLGVEIHYRLASGSIGECKSLPLRSPVWLLAYGFVFWASPSPRRLPRHEQSNTLDFTASYSQDRSVQLKTRYELDQPLRVGTNRSEAD</sequence>
<dbReference type="GeneID" id="63756190"/>
<evidence type="ECO:0000313" key="2">
    <source>
        <dbReference type="Proteomes" id="UP000184356"/>
    </source>
</evidence>
<dbReference type="EMBL" id="KV878596">
    <property type="protein sequence ID" value="OJJ53662.1"/>
    <property type="molecule type" value="Genomic_DNA"/>
</dbReference>
<dbReference type="RefSeq" id="XP_040697468.1">
    <property type="nucleotide sequence ID" value="XM_040840117.1"/>
</dbReference>
<name>A0A1L9T2I8_9EURO</name>
<accession>A0A1L9T2I8</accession>
<dbReference type="AlphaFoldDB" id="A0A1L9T2I8"/>
<protein>
    <submittedName>
        <fullName evidence="1">Uncharacterized protein</fullName>
    </submittedName>
</protein>
<reference evidence="2" key="1">
    <citation type="journal article" date="2017" name="Genome Biol.">
        <title>Comparative genomics reveals high biological diversity and specific adaptations in the industrially and medically important fungal genus Aspergillus.</title>
        <authorList>
            <person name="de Vries R.P."/>
            <person name="Riley R."/>
            <person name="Wiebenga A."/>
            <person name="Aguilar-Osorio G."/>
            <person name="Amillis S."/>
            <person name="Uchima C.A."/>
            <person name="Anderluh G."/>
            <person name="Asadollahi M."/>
            <person name="Askin M."/>
            <person name="Barry K."/>
            <person name="Battaglia E."/>
            <person name="Bayram O."/>
            <person name="Benocci T."/>
            <person name="Braus-Stromeyer S.A."/>
            <person name="Caldana C."/>
            <person name="Canovas D."/>
            <person name="Cerqueira G.C."/>
            <person name="Chen F."/>
            <person name="Chen W."/>
            <person name="Choi C."/>
            <person name="Clum A."/>
            <person name="Dos Santos R.A."/>
            <person name="Damasio A.R."/>
            <person name="Diallinas G."/>
            <person name="Emri T."/>
            <person name="Fekete E."/>
            <person name="Flipphi M."/>
            <person name="Freyberg S."/>
            <person name="Gallo A."/>
            <person name="Gournas C."/>
            <person name="Habgood R."/>
            <person name="Hainaut M."/>
            <person name="Harispe M.L."/>
            <person name="Henrissat B."/>
            <person name="Hilden K.S."/>
            <person name="Hope R."/>
            <person name="Hossain A."/>
            <person name="Karabika E."/>
            <person name="Karaffa L."/>
            <person name="Karanyi Z."/>
            <person name="Krasevec N."/>
            <person name="Kuo A."/>
            <person name="Kusch H."/>
            <person name="LaButti K."/>
            <person name="Lagendijk E.L."/>
            <person name="Lapidus A."/>
            <person name="Levasseur A."/>
            <person name="Lindquist E."/>
            <person name="Lipzen A."/>
            <person name="Logrieco A.F."/>
            <person name="MacCabe A."/>
            <person name="Maekelae M.R."/>
            <person name="Malavazi I."/>
            <person name="Melin P."/>
            <person name="Meyer V."/>
            <person name="Mielnichuk N."/>
            <person name="Miskei M."/>
            <person name="Molnar A.P."/>
            <person name="Mule G."/>
            <person name="Ngan C.Y."/>
            <person name="Orejas M."/>
            <person name="Orosz E."/>
            <person name="Ouedraogo J.P."/>
            <person name="Overkamp K.M."/>
            <person name="Park H.-S."/>
            <person name="Perrone G."/>
            <person name="Piumi F."/>
            <person name="Punt P.J."/>
            <person name="Ram A.F."/>
            <person name="Ramon A."/>
            <person name="Rauscher S."/>
            <person name="Record E."/>
            <person name="Riano-Pachon D.M."/>
            <person name="Robert V."/>
            <person name="Roehrig J."/>
            <person name="Ruller R."/>
            <person name="Salamov A."/>
            <person name="Salih N.S."/>
            <person name="Samson R.A."/>
            <person name="Sandor E."/>
            <person name="Sanguinetti M."/>
            <person name="Schuetze T."/>
            <person name="Sepcic K."/>
            <person name="Shelest E."/>
            <person name="Sherlock G."/>
            <person name="Sophianopoulou V."/>
            <person name="Squina F.M."/>
            <person name="Sun H."/>
            <person name="Susca A."/>
            <person name="Todd R.B."/>
            <person name="Tsang A."/>
            <person name="Unkles S.E."/>
            <person name="van de Wiele N."/>
            <person name="van Rossen-Uffink D."/>
            <person name="Oliveira J.V."/>
            <person name="Vesth T.C."/>
            <person name="Visser J."/>
            <person name="Yu J.-H."/>
            <person name="Zhou M."/>
            <person name="Andersen M.R."/>
            <person name="Archer D.B."/>
            <person name="Baker S.E."/>
            <person name="Benoit I."/>
            <person name="Brakhage A.A."/>
            <person name="Braus G.H."/>
            <person name="Fischer R."/>
            <person name="Frisvad J.C."/>
            <person name="Goldman G.H."/>
            <person name="Houbraken J."/>
            <person name="Oakley B."/>
            <person name="Pocsi I."/>
            <person name="Scazzocchio C."/>
            <person name="Seiboth B."/>
            <person name="vanKuyk P.A."/>
            <person name="Wortman J."/>
            <person name="Dyer P.S."/>
            <person name="Grigoriev I.V."/>
        </authorList>
    </citation>
    <scope>NUCLEOTIDE SEQUENCE [LARGE SCALE GENOMIC DNA]</scope>
    <source>
        <strain evidence="2">CBS 593.65</strain>
    </source>
</reference>
<evidence type="ECO:0000313" key="1">
    <source>
        <dbReference type="EMBL" id="OJJ53662.1"/>
    </source>
</evidence>
<gene>
    <name evidence="1" type="ORF">ASPSYDRAFT_1162787</name>
</gene>
<dbReference type="Proteomes" id="UP000184356">
    <property type="component" value="Unassembled WGS sequence"/>
</dbReference>
<keyword evidence="2" id="KW-1185">Reference proteome</keyword>